<feature type="signal peptide" evidence="20">
    <location>
        <begin position="1"/>
        <end position="25"/>
    </location>
</feature>
<dbReference type="SUPFAM" id="SSF56112">
    <property type="entry name" value="Protein kinase-like (PK-like)"/>
    <property type="match status" value="1"/>
</dbReference>
<keyword evidence="7 17" id="KW-0547">Nucleotide-binding</keyword>
<keyword evidence="3" id="KW-0245">EGF-like domain</keyword>
<evidence type="ECO:0000256" key="11">
    <source>
        <dbReference type="ARBA" id="ARBA00023136"/>
    </source>
</evidence>
<evidence type="ECO:0000256" key="14">
    <source>
        <dbReference type="ARBA" id="ARBA00023180"/>
    </source>
</evidence>
<dbReference type="PANTHER" id="PTHR47976:SF15">
    <property type="entry name" value="G-TYPE LECTIN S-RECEPTOR-LIKE SERINE_THREONINE-PROTEIN KINASE RLK1"/>
    <property type="match status" value="1"/>
</dbReference>
<evidence type="ECO:0000256" key="3">
    <source>
        <dbReference type="ARBA" id="ARBA00022536"/>
    </source>
</evidence>
<keyword evidence="2 17" id="KW-0723">Serine/threonine-protein kinase</keyword>
<keyword evidence="23" id="KW-1185">Reference proteome</keyword>
<dbReference type="Pfam" id="PF00069">
    <property type="entry name" value="Pkinase"/>
    <property type="match status" value="1"/>
</dbReference>
<feature type="chain" id="PRO_5045508557" description="Receptor-like serine/threonine-protein kinase" evidence="20">
    <location>
        <begin position="26"/>
        <end position="804"/>
    </location>
</feature>
<evidence type="ECO:0000256" key="17">
    <source>
        <dbReference type="PIRNR" id="PIRNR000641"/>
    </source>
</evidence>
<dbReference type="RefSeq" id="XP_060667934.1">
    <property type="nucleotide sequence ID" value="XM_060811951.1"/>
</dbReference>
<evidence type="ECO:0000256" key="5">
    <source>
        <dbReference type="ARBA" id="ARBA00022692"/>
    </source>
</evidence>
<evidence type="ECO:0000256" key="20">
    <source>
        <dbReference type="SAM" id="SignalP"/>
    </source>
</evidence>
<evidence type="ECO:0000256" key="12">
    <source>
        <dbReference type="ARBA" id="ARBA00023157"/>
    </source>
</evidence>
<proteinExistence type="inferred from homology"/>
<accession>A0ABM3ZTX1</accession>
<dbReference type="CDD" id="cd00028">
    <property type="entry name" value="B_lectin"/>
    <property type="match status" value="1"/>
</dbReference>
<evidence type="ECO:0000259" key="21">
    <source>
        <dbReference type="PROSITE" id="PS50011"/>
    </source>
</evidence>
<dbReference type="Pfam" id="PF01453">
    <property type="entry name" value="B_lectin"/>
    <property type="match status" value="1"/>
</dbReference>
<dbReference type="InterPro" id="IPR011009">
    <property type="entry name" value="Kinase-like_dom_sf"/>
</dbReference>
<evidence type="ECO:0000256" key="16">
    <source>
        <dbReference type="ARBA" id="ARBA00048679"/>
    </source>
</evidence>
<feature type="binding site" evidence="18">
    <location>
        <position position="546"/>
    </location>
    <ligand>
        <name>ATP</name>
        <dbReference type="ChEBI" id="CHEBI:30616"/>
    </ligand>
</feature>
<dbReference type="CDD" id="cd14066">
    <property type="entry name" value="STKc_IRAK"/>
    <property type="match status" value="1"/>
</dbReference>
<evidence type="ECO:0000256" key="15">
    <source>
        <dbReference type="ARBA" id="ARBA00047899"/>
    </source>
</evidence>
<dbReference type="Proteomes" id="UP001652623">
    <property type="component" value="Chromosome 10"/>
</dbReference>
<dbReference type="SUPFAM" id="SSF51110">
    <property type="entry name" value="alpha-D-mannose-specific plant lectins"/>
    <property type="match status" value="1"/>
</dbReference>
<keyword evidence="10 19" id="KW-1133">Transmembrane helix</keyword>
<keyword evidence="6 20" id="KW-0732">Signal</keyword>
<evidence type="ECO:0000256" key="13">
    <source>
        <dbReference type="ARBA" id="ARBA00023170"/>
    </source>
</evidence>
<dbReference type="InterPro" id="IPR051343">
    <property type="entry name" value="G-type_lectin_kinases/EP1-like"/>
</dbReference>
<dbReference type="GeneID" id="107412665"/>
<dbReference type="PROSITE" id="PS00108">
    <property type="entry name" value="PROTEIN_KINASE_ST"/>
    <property type="match status" value="1"/>
</dbReference>
<feature type="transmembrane region" description="Helical" evidence="19">
    <location>
        <begin position="454"/>
        <end position="485"/>
    </location>
</feature>
<evidence type="ECO:0000256" key="19">
    <source>
        <dbReference type="SAM" id="Phobius"/>
    </source>
</evidence>
<organism evidence="23 24">
    <name type="scientific">Ziziphus jujuba</name>
    <name type="common">Chinese jujube</name>
    <name type="synonym">Ziziphus sativa</name>
    <dbReference type="NCBI Taxonomy" id="326968"/>
    <lineage>
        <taxon>Eukaryota</taxon>
        <taxon>Viridiplantae</taxon>
        <taxon>Streptophyta</taxon>
        <taxon>Embryophyta</taxon>
        <taxon>Tracheophyta</taxon>
        <taxon>Spermatophyta</taxon>
        <taxon>Magnoliopsida</taxon>
        <taxon>eudicotyledons</taxon>
        <taxon>Gunneridae</taxon>
        <taxon>Pentapetalae</taxon>
        <taxon>rosids</taxon>
        <taxon>fabids</taxon>
        <taxon>Rosales</taxon>
        <taxon>Rhamnaceae</taxon>
        <taxon>Paliureae</taxon>
        <taxon>Ziziphus</taxon>
    </lineage>
</organism>
<evidence type="ECO:0000256" key="18">
    <source>
        <dbReference type="PROSITE-ProRule" id="PRU10141"/>
    </source>
</evidence>
<dbReference type="SMART" id="SM00108">
    <property type="entry name" value="B_lectin"/>
    <property type="match status" value="1"/>
</dbReference>
<gene>
    <name evidence="24" type="primary">LOC107412665</name>
</gene>
<dbReference type="InterPro" id="IPR001480">
    <property type="entry name" value="Bulb-type_lectin_dom"/>
</dbReference>
<keyword evidence="9 17" id="KW-0067">ATP-binding</keyword>
<evidence type="ECO:0000313" key="23">
    <source>
        <dbReference type="Proteomes" id="UP001652623"/>
    </source>
</evidence>
<evidence type="ECO:0000256" key="4">
    <source>
        <dbReference type="ARBA" id="ARBA00022679"/>
    </source>
</evidence>
<dbReference type="InterPro" id="IPR000858">
    <property type="entry name" value="S_locus_glycoprot_dom"/>
</dbReference>
<name>A0ABM3ZTX1_ZIZJJ</name>
<dbReference type="Pfam" id="PF00954">
    <property type="entry name" value="S_locus_glycop"/>
    <property type="match status" value="1"/>
</dbReference>
<dbReference type="PIRSF" id="PIRSF000641">
    <property type="entry name" value="SRK"/>
    <property type="match status" value="1"/>
</dbReference>
<evidence type="ECO:0000256" key="7">
    <source>
        <dbReference type="ARBA" id="ARBA00022741"/>
    </source>
</evidence>
<sequence>MLSAMASFLPCILIIISQLANLSVAQNSGRVNLGQSLTAGGKISSWLSPSGDFAFGFQQFLDKQDLFLLGIWFEKLPDKTVVWYADKNNPVSKGSKLTLTADGGLLLNDPQGGQLWNTDPIVGQVDFAFMNDTGNFVLQNKNSENIWESFKHPSDTLLPTQTMEIGDVISSRQSGTNFSRGRFQLRFLPNGNLVLNSINLPSEYTNEHYYESGTSNISNPGKRLVFNDSGNIFIQRQNDQIFTLTEGKLVSTKDYYYRATLNSDGVFTEYYHSKNTSSGGNKSWTALWSVPEDICIASFVYKSSGACGFNRICRLNADKRPVCECPRGFTLLDANDEYRGCKPDFIQDCQLDTESSPEELYVFQEITGVDWPTSDYEALQAYDEDKCKDSCLHDCMCAVVIMRNNTCWKKKLPLSNGKVDNNVGAKAFIKIRKPNVVPDQHSASSSSQTKNQNALIIGGSVLLGFSVFINFLLLGAMGMGFLFIYREKSISTRQDKDVSRFNLRCFSYKDLVDATEVFKEELGRGSFGIVYKGVLKDTYEPVAVKKLDRNFRDSEKEFKAEVNVIGHIHHKNLVRLVGYCDEGLQRLLVYEFMSNGTLAGFLFDDMKPSWSQRTQIAFGVARGLLYLHEECSTQIIHCDIKPQNILLDEFYNARISDFGLAKLLMMEQSQTNTAIRGTKGYVAPEWFRNMPITVKVDVYSFGELLLEIICCRRSVDLEMGGEEKAILAYWAYDCYREGTLDALVGNDKEAMNDMKNLERFLMVAFWCIQEDPSLRPTMKKVMLMLEGIVQVSVPPSPFLFGSIC</sequence>
<dbReference type="Gene3D" id="3.30.200.20">
    <property type="entry name" value="Phosphorylase Kinase, domain 1"/>
    <property type="match status" value="1"/>
</dbReference>
<keyword evidence="13" id="KW-0675">Receptor</keyword>
<keyword evidence="5 19" id="KW-0812">Transmembrane</keyword>
<comment type="subcellular location">
    <subcellularLocation>
        <location evidence="1">Membrane</location>
        <topology evidence="1">Single-pass membrane protein</topology>
    </subcellularLocation>
</comment>
<evidence type="ECO:0000256" key="8">
    <source>
        <dbReference type="ARBA" id="ARBA00022777"/>
    </source>
</evidence>
<dbReference type="SMART" id="SM00220">
    <property type="entry name" value="S_TKc"/>
    <property type="match status" value="1"/>
</dbReference>
<dbReference type="Gene3D" id="2.90.10.10">
    <property type="entry name" value="Bulb-type lectin domain"/>
    <property type="match status" value="2"/>
</dbReference>
<feature type="domain" description="Bulb-type lectin" evidence="22">
    <location>
        <begin position="28"/>
        <end position="151"/>
    </location>
</feature>
<evidence type="ECO:0000256" key="10">
    <source>
        <dbReference type="ARBA" id="ARBA00022989"/>
    </source>
</evidence>
<dbReference type="PANTHER" id="PTHR47976">
    <property type="entry name" value="G-TYPE LECTIN S-RECEPTOR-LIKE SERINE/THREONINE-PROTEIN KINASE SD2-5"/>
    <property type="match status" value="1"/>
</dbReference>
<keyword evidence="11 19" id="KW-0472">Membrane</keyword>
<dbReference type="InterPro" id="IPR036426">
    <property type="entry name" value="Bulb-type_lectin_dom_sf"/>
</dbReference>
<dbReference type="InterPro" id="IPR017441">
    <property type="entry name" value="Protein_kinase_ATP_BS"/>
</dbReference>
<dbReference type="PROSITE" id="PS50927">
    <property type="entry name" value="BULB_LECTIN"/>
    <property type="match status" value="1"/>
</dbReference>
<evidence type="ECO:0000256" key="9">
    <source>
        <dbReference type="ARBA" id="ARBA00022840"/>
    </source>
</evidence>
<dbReference type="EC" id="2.7.11.1" evidence="17"/>
<protein>
    <recommendedName>
        <fullName evidence="17">Receptor-like serine/threonine-protein kinase</fullName>
        <ecNumber evidence="17">2.7.11.1</ecNumber>
    </recommendedName>
</protein>
<comment type="catalytic activity">
    <reaction evidence="15 17">
        <text>L-threonyl-[protein] + ATP = O-phospho-L-threonyl-[protein] + ADP + H(+)</text>
        <dbReference type="Rhea" id="RHEA:46608"/>
        <dbReference type="Rhea" id="RHEA-COMP:11060"/>
        <dbReference type="Rhea" id="RHEA-COMP:11605"/>
        <dbReference type="ChEBI" id="CHEBI:15378"/>
        <dbReference type="ChEBI" id="CHEBI:30013"/>
        <dbReference type="ChEBI" id="CHEBI:30616"/>
        <dbReference type="ChEBI" id="CHEBI:61977"/>
        <dbReference type="ChEBI" id="CHEBI:456216"/>
        <dbReference type="EC" id="2.7.11.1"/>
    </reaction>
</comment>
<evidence type="ECO:0000256" key="1">
    <source>
        <dbReference type="ARBA" id="ARBA00004167"/>
    </source>
</evidence>
<dbReference type="PROSITE" id="PS50011">
    <property type="entry name" value="PROTEIN_KINASE_DOM"/>
    <property type="match status" value="1"/>
</dbReference>
<comment type="similarity">
    <text evidence="17">Belongs to the protein kinase superfamily. Ser/Thr protein kinase family.</text>
</comment>
<evidence type="ECO:0000313" key="24">
    <source>
        <dbReference type="RefSeq" id="XP_060667934.1"/>
    </source>
</evidence>
<feature type="domain" description="Protein kinase" evidence="21">
    <location>
        <begin position="516"/>
        <end position="799"/>
    </location>
</feature>
<dbReference type="Gene3D" id="1.10.510.10">
    <property type="entry name" value="Transferase(Phosphotransferase) domain 1"/>
    <property type="match status" value="1"/>
</dbReference>
<dbReference type="PROSITE" id="PS00107">
    <property type="entry name" value="PROTEIN_KINASE_ATP"/>
    <property type="match status" value="1"/>
</dbReference>
<keyword evidence="14" id="KW-0325">Glycoprotein</keyword>
<keyword evidence="4 17" id="KW-0808">Transferase</keyword>
<keyword evidence="8 17" id="KW-0418">Kinase</keyword>
<reference evidence="24" key="1">
    <citation type="submission" date="2025-08" db="UniProtKB">
        <authorList>
            <consortium name="RefSeq"/>
        </authorList>
    </citation>
    <scope>IDENTIFICATION</scope>
    <source>
        <tissue evidence="24">Seedling</tissue>
    </source>
</reference>
<evidence type="ECO:0000256" key="6">
    <source>
        <dbReference type="ARBA" id="ARBA00022729"/>
    </source>
</evidence>
<dbReference type="InterPro" id="IPR008271">
    <property type="entry name" value="Ser/Thr_kinase_AS"/>
</dbReference>
<comment type="catalytic activity">
    <reaction evidence="16 17">
        <text>L-seryl-[protein] + ATP = O-phospho-L-seryl-[protein] + ADP + H(+)</text>
        <dbReference type="Rhea" id="RHEA:17989"/>
        <dbReference type="Rhea" id="RHEA-COMP:9863"/>
        <dbReference type="Rhea" id="RHEA-COMP:11604"/>
        <dbReference type="ChEBI" id="CHEBI:15378"/>
        <dbReference type="ChEBI" id="CHEBI:29999"/>
        <dbReference type="ChEBI" id="CHEBI:30616"/>
        <dbReference type="ChEBI" id="CHEBI:83421"/>
        <dbReference type="ChEBI" id="CHEBI:456216"/>
        <dbReference type="EC" id="2.7.11.1"/>
    </reaction>
</comment>
<dbReference type="InterPro" id="IPR000719">
    <property type="entry name" value="Prot_kinase_dom"/>
</dbReference>
<keyword evidence="12" id="KW-1015">Disulfide bond</keyword>
<evidence type="ECO:0000259" key="22">
    <source>
        <dbReference type="PROSITE" id="PS50927"/>
    </source>
</evidence>
<evidence type="ECO:0000256" key="2">
    <source>
        <dbReference type="ARBA" id="ARBA00022527"/>
    </source>
</evidence>
<dbReference type="InterPro" id="IPR024171">
    <property type="entry name" value="SRK-like_kinase"/>
</dbReference>